<dbReference type="AlphaFoldDB" id="A0L858"/>
<dbReference type="EMBL" id="CP000471">
    <property type="protein sequence ID" value="ABK44151.1"/>
    <property type="molecule type" value="Genomic_DNA"/>
</dbReference>
<gene>
    <name evidence="7" type="ordered locus">Mmc1_1642</name>
</gene>
<evidence type="ECO:0000256" key="4">
    <source>
        <dbReference type="ARBA" id="ARBA00022989"/>
    </source>
</evidence>
<dbReference type="Pfam" id="PF08269">
    <property type="entry name" value="dCache_2"/>
    <property type="match status" value="1"/>
</dbReference>
<dbReference type="SMART" id="SM01049">
    <property type="entry name" value="Cache_2"/>
    <property type="match status" value="1"/>
</dbReference>
<evidence type="ECO:0000313" key="8">
    <source>
        <dbReference type="Proteomes" id="UP000002586"/>
    </source>
</evidence>
<keyword evidence="3" id="KW-0812">Transmembrane</keyword>
<evidence type="ECO:0000256" key="2">
    <source>
        <dbReference type="ARBA" id="ARBA00022475"/>
    </source>
</evidence>
<accession>A0L858</accession>
<dbReference type="RefSeq" id="WP_011713299.1">
    <property type="nucleotide sequence ID" value="NC_008576.1"/>
</dbReference>
<evidence type="ECO:0000313" key="7">
    <source>
        <dbReference type="EMBL" id="ABK44151.1"/>
    </source>
</evidence>
<dbReference type="eggNOG" id="COG4564">
    <property type="taxonomic scope" value="Bacteria"/>
</dbReference>
<organism evidence="7 8">
    <name type="scientific">Magnetococcus marinus (strain ATCC BAA-1437 / JCM 17883 / MC-1)</name>
    <dbReference type="NCBI Taxonomy" id="156889"/>
    <lineage>
        <taxon>Bacteria</taxon>
        <taxon>Pseudomonadati</taxon>
        <taxon>Pseudomonadota</taxon>
        <taxon>Magnetococcia</taxon>
        <taxon>Magnetococcales</taxon>
        <taxon>Magnetococcaceae</taxon>
        <taxon>Magnetococcus</taxon>
    </lineage>
</organism>
<keyword evidence="2" id="KW-1003">Cell membrane</keyword>
<dbReference type="KEGG" id="mgm:Mmc1_1642"/>
<dbReference type="HOGENOM" id="CLU_081845_3_0_5"/>
<sequence length="146" mass="16237">MAVLAITTTLTFAAQAEEMATPMEAKELTNKAMELVATQGRETAFKTFADAAGDFQPKDLYMFCLDMQGVMIFHAKKPQLVGKNLLAFNKYGDMLFTDMTNLAKSEGEGWVNYHWPYPGSEEIKEKASYIKSASDHSFYCGSGAYK</sequence>
<dbReference type="InterPro" id="IPR033480">
    <property type="entry name" value="sCache_2"/>
</dbReference>
<feature type="domain" description="Single Cache" evidence="6">
    <location>
        <begin position="14"/>
        <end position="97"/>
    </location>
</feature>
<reference evidence="7 8" key="2">
    <citation type="journal article" date="2012" name="Int. J. Syst. Evol. Microbiol.">
        <title>Magnetococcus marinus gen. nov., sp. nov., a marine, magnetotactic bacterium that represents a novel lineage (Magnetococcaceae fam. nov.; Magnetococcales ord. nov.) at the base of the Alphaproteobacteria.</title>
        <authorList>
            <person name="Bazylinski D.A."/>
            <person name="Williams T.J."/>
            <person name="Lefevre C.T."/>
            <person name="Berg R.J."/>
            <person name="Zhang C.L."/>
            <person name="Bowser S.S."/>
            <person name="Dean A.J."/>
            <person name="Beveridge T.J."/>
        </authorList>
    </citation>
    <scope>NUCLEOTIDE SEQUENCE [LARGE SCALE GENOMIC DNA]</scope>
    <source>
        <strain evidence="8">ATCC BAA-1437 / JCM 17883 / MC-1</strain>
    </source>
</reference>
<keyword evidence="4" id="KW-1133">Transmembrane helix</keyword>
<protein>
    <submittedName>
        <fullName evidence="7">Cache, type 2 domain protein</fullName>
    </submittedName>
</protein>
<reference evidence="8" key="1">
    <citation type="journal article" date="2009" name="Appl. Environ. Microbiol.">
        <title>Complete genome sequence of the chemolithoautotrophic marine magnetotactic coccus strain MC-1.</title>
        <authorList>
            <person name="Schubbe S."/>
            <person name="Williams T.J."/>
            <person name="Xie G."/>
            <person name="Kiss H.E."/>
            <person name="Brettin T.S."/>
            <person name="Martinez D."/>
            <person name="Ross C.A."/>
            <person name="Schuler D."/>
            <person name="Cox B.L."/>
            <person name="Nealson K.H."/>
            <person name="Bazylinski D.A."/>
        </authorList>
    </citation>
    <scope>NUCLEOTIDE SEQUENCE [LARGE SCALE GENOMIC DNA]</scope>
    <source>
        <strain evidence="8">ATCC BAA-1437 / JCM 17883 / MC-1</strain>
    </source>
</reference>
<proteinExistence type="predicted"/>
<dbReference type="Proteomes" id="UP000002586">
    <property type="component" value="Chromosome"/>
</dbReference>
<evidence type="ECO:0000256" key="1">
    <source>
        <dbReference type="ARBA" id="ARBA00004651"/>
    </source>
</evidence>
<dbReference type="InterPro" id="IPR004010">
    <property type="entry name" value="Double_Cache_2"/>
</dbReference>
<comment type="subcellular location">
    <subcellularLocation>
        <location evidence="1">Cell membrane</location>
        <topology evidence="1">Multi-pass membrane protein</topology>
    </subcellularLocation>
</comment>
<dbReference type="Gene3D" id="3.30.450.20">
    <property type="entry name" value="PAS domain"/>
    <property type="match status" value="1"/>
</dbReference>
<keyword evidence="5" id="KW-0472">Membrane</keyword>
<dbReference type="GO" id="GO:0005886">
    <property type="term" value="C:plasma membrane"/>
    <property type="evidence" value="ECO:0007669"/>
    <property type="project" value="UniProtKB-SubCell"/>
</dbReference>
<keyword evidence="8" id="KW-1185">Reference proteome</keyword>
<name>A0L858_MAGMM</name>
<evidence type="ECO:0000256" key="5">
    <source>
        <dbReference type="ARBA" id="ARBA00023136"/>
    </source>
</evidence>
<evidence type="ECO:0000256" key="3">
    <source>
        <dbReference type="ARBA" id="ARBA00022692"/>
    </source>
</evidence>
<evidence type="ECO:0000259" key="6">
    <source>
        <dbReference type="SMART" id="SM01049"/>
    </source>
</evidence>